<dbReference type="InterPro" id="IPR036019">
    <property type="entry name" value="MscL_channel"/>
</dbReference>
<keyword evidence="4 9" id="KW-0812">Transmembrane</keyword>
<accession>A0ABV6G4E8</accession>
<dbReference type="HAMAP" id="MF_00115">
    <property type="entry name" value="MscL"/>
    <property type="match status" value="1"/>
</dbReference>
<keyword evidence="8 9" id="KW-0407">Ion channel</keyword>
<reference evidence="10 11" key="1">
    <citation type="submission" date="2024-09" db="EMBL/GenBank/DDBJ databases">
        <authorList>
            <person name="Sun Q."/>
            <person name="Mori K."/>
        </authorList>
    </citation>
    <scope>NUCLEOTIDE SEQUENCE [LARGE SCALE GENOMIC DNA]</scope>
    <source>
        <strain evidence="10 11">CCM 7415</strain>
    </source>
</reference>
<dbReference type="EMBL" id="JBHLVX010000042">
    <property type="protein sequence ID" value="MFC0268439.1"/>
    <property type="molecule type" value="Genomic_DNA"/>
</dbReference>
<dbReference type="PANTHER" id="PTHR30266:SF2">
    <property type="entry name" value="LARGE-CONDUCTANCE MECHANOSENSITIVE CHANNEL"/>
    <property type="match status" value="1"/>
</dbReference>
<dbReference type="InterPro" id="IPR037673">
    <property type="entry name" value="MSC/AndL"/>
</dbReference>
<evidence type="ECO:0000256" key="8">
    <source>
        <dbReference type="ARBA" id="ARBA00023303"/>
    </source>
</evidence>
<dbReference type="PANTHER" id="PTHR30266">
    <property type="entry name" value="MECHANOSENSITIVE CHANNEL MSCL"/>
    <property type="match status" value="1"/>
</dbReference>
<keyword evidence="6 9" id="KW-0406">Ion transport</keyword>
<keyword evidence="9" id="KW-0997">Cell inner membrane</keyword>
<comment type="function">
    <text evidence="9">Channel that opens in response to stretch forces in the membrane lipid bilayer. May participate in the regulation of osmotic pressure changes within the cell.</text>
</comment>
<dbReference type="SUPFAM" id="SSF81330">
    <property type="entry name" value="Gated mechanosensitive channel"/>
    <property type="match status" value="1"/>
</dbReference>
<keyword evidence="3 9" id="KW-1003">Cell membrane</keyword>
<keyword evidence="11" id="KW-1185">Reference proteome</keyword>
<evidence type="ECO:0000256" key="7">
    <source>
        <dbReference type="ARBA" id="ARBA00023136"/>
    </source>
</evidence>
<keyword evidence="2 9" id="KW-0813">Transport</keyword>
<proteinExistence type="inferred from homology"/>
<comment type="similarity">
    <text evidence="9">Belongs to the MscL family.</text>
</comment>
<feature type="transmembrane region" description="Helical" evidence="9">
    <location>
        <begin position="45"/>
        <end position="66"/>
    </location>
</feature>
<gene>
    <name evidence="9 10" type="primary">mscL</name>
    <name evidence="10" type="ORF">ACFFHW_10680</name>
</gene>
<keyword evidence="7 9" id="KW-0472">Membrane</keyword>
<evidence type="ECO:0000256" key="1">
    <source>
        <dbReference type="ARBA" id="ARBA00004141"/>
    </source>
</evidence>
<dbReference type="PRINTS" id="PR01264">
    <property type="entry name" value="MECHCHANNEL"/>
</dbReference>
<comment type="caution">
    <text evidence="10">The sequence shown here is derived from an EMBL/GenBank/DDBJ whole genome shotgun (WGS) entry which is preliminary data.</text>
</comment>
<evidence type="ECO:0000256" key="3">
    <source>
        <dbReference type="ARBA" id="ARBA00022475"/>
    </source>
</evidence>
<evidence type="ECO:0000313" key="11">
    <source>
        <dbReference type="Proteomes" id="UP001589814"/>
    </source>
</evidence>
<feature type="transmembrane region" description="Helical" evidence="9">
    <location>
        <begin position="20"/>
        <end position="38"/>
    </location>
</feature>
<dbReference type="Pfam" id="PF01741">
    <property type="entry name" value="MscL"/>
    <property type="match status" value="1"/>
</dbReference>
<dbReference type="NCBIfam" id="TIGR00220">
    <property type="entry name" value="mscL"/>
    <property type="match status" value="1"/>
</dbReference>
<feature type="transmembrane region" description="Helical" evidence="9">
    <location>
        <begin position="86"/>
        <end position="109"/>
    </location>
</feature>
<sequence length="163" mass="17276">MPGFLSDFRNFAVKGNVVELAVGIIIGTAFTAIVNSLVRDIFTPILGLVTGGLNFTNLFVVLKPGANAAGPYATLAEAQAAGAVTVNYGIFLNAMISFLIVAVVCFILMRNIQRLRDFGHRLEHEEPAAPTTKACPFCCSAIAIEATRCPQCTSRLESAEPAA</sequence>
<dbReference type="RefSeq" id="WP_019950309.1">
    <property type="nucleotide sequence ID" value="NZ_JBHLVX010000042.1"/>
</dbReference>
<name>A0ABV6G4E8_9GAMM</name>
<evidence type="ECO:0000256" key="5">
    <source>
        <dbReference type="ARBA" id="ARBA00022989"/>
    </source>
</evidence>
<evidence type="ECO:0000256" key="4">
    <source>
        <dbReference type="ARBA" id="ARBA00022692"/>
    </source>
</evidence>
<evidence type="ECO:0000256" key="9">
    <source>
        <dbReference type="HAMAP-Rule" id="MF_00115"/>
    </source>
</evidence>
<organism evidence="10 11">
    <name type="scientific">Kushneria aurantia</name>
    <dbReference type="NCBI Taxonomy" id="504092"/>
    <lineage>
        <taxon>Bacteria</taxon>
        <taxon>Pseudomonadati</taxon>
        <taxon>Pseudomonadota</taxon>
        <taxon>Gammaproteobacteria</taxon>
        <taxon>Oceanospirillales</taxon>
        <taxon>Halomonadaceae</taxon>
        <taxon>Kushneria</taxon>
    </lineage>
</organism>
<dbReference type="InterPro" id="IPR001185">
    <property type="entry name" value="MS_channel"/>
</dbReference>
<protein>
    <recommendedName>
        <fullName evidence="9">Large-conductance mechanosensitive channel</fullName>
    </recommendedName>
</protein>
<comment type="subcellular location">
    <subcellularLocation>
        <location evidence="9">Cell inner membrane</location>
        <topology evidence="9">Multi-pass membrane protein</topology>
    </subcellularLocation>
    <subcellularLocation>
        <location evidence="1">Membrane</location>
        <topology evidence="1">Multi-pass membrane protein</topology>
    </subcellularLocation>
</comment>
<keyword evidence="5 9" id="KW-1133">Transmembrane helix</keyword>
<evidence type="ECO:0000256" key="2">
    <source>
        <dbReference type="ARBA" id="ARBA00022448"/>
    </source>
</evidence>
<evidence type="ECO:0000313" key="10">
    <source>
        <dbReference type="EMBL" id="MFC0268439.1"/>
    </source>
</evidence>
<comment type="subunit">
    <text evidence="9">Homopentamer.</text>
</comment>
<evidence type="ECO:0000256" key="6">
    <source>
        <dbReference type="ARBA" id="ARBA00023065"/>
    </source>
</evidence>
<dbReference type="Proteomes" id="UP001589814">
    <property type="component" value="Unassembled WGS sequence"/>
</dbReference>
<dbReference type="Gene3D" id="1.10.1200.120">
    <property type="entry name" value="Large-conductance mechanosensitive channel, MscL, domain 1"/>
    <property type="match status" value="1"/>
</dbReference>